<evidence type="ECO:0000313" key="2">
    <source>
        <dbReference type="EMBL" id="KAJ7687948.1"/>
    </source>
</evidence>
<comment type="caution">
    <text evidence="2">The sequence shown here is derived from an EMBL/GenBank/DDBJ whole genome shotgun (WGS) entry which is preliminary data.</text>
</comment>
<sequence>MVSLQTTSLLDYRLQGIEVYTVATPSAWIGPVTCKDRTESDWTGQDRTGQDRTGQDRTGQDQIGTPELARLVVGVVGVVIALHYTGGSAPCVSAVPSRGKHLSPAPTAPSTREEHQDNTSMAVHQVAEVAGIFDTYWWGYEQAQQLHETMSMDCSAFDHMMQQQAQIYANSLGPVAQAYLIGPGAAGFYTELAEDAVAGLTSAVIGRSGAKTQIARDLATASVTQAGTPVAEADSVSDGATVANIFNGLPGSSLIPTNAVNTTSNLEM</sequence>
<evidence type="ECO:0000256" key="1">
    <source>
        <dbReference type="SAM" id="MobiDB-lite"/>
    </source>
</evidence>
<organism evidence="2 3">
    <name type="scientific">Mycena rosella</name>
    <name type="common">Pink bonnet</name>
    <name type="synonym">Agaricus rosellus</name>
    <dbReference type="NCBI Taxonomy" id="1033263"/>
    <lineage>
        <taxon>Eukaryota</taxon>
        <taxon>Fungi</taxon>
        <taxon>Dikarya</taxon>
        <taxon>Basidiomycota</taxon>
        <taxon>Agaricomycotina</taxon>
        <taxon>Agaricomycetes</taxon>
        <taxon>Agaricomycetidae</taxon>
        <taxon>Agaricales</taxon>
        <taxon>Marasmiineae</taxon>
        <taxon>Mycenaceae</taxon>
        <taxon>Mycena</taxon>
    </lineage>
</organism>
<dbReference type="AlphaFoldDB" id="A0AAD7DBR7"/>
<proteinExistence type="predicted"/>
<keyword evidence="3" id="KW-1185">Reference proteome</keyword>
<feature type="region of interest" description="Disordered" evidence="1">
    <location>
        <begin position="96"/>
        <end position="117"/>
    </location>
</feature>
<evidence type="ECO:0000313" key="3">
    <source>
        <dbReference type="Proteomes" id="UP001221757"/>
    </source>
</evidence>
<feature type="region of interest" description="Disordered" evidence="1">
    <location>
        <begin position="33"/>
        <end position="62"/>
    </location>
</feature>
<dbReference type="EMBL" id="JARKIE010000083">
    <property type="protein sequence ID" value="KAJ7687948.1"/>
    <property type="molecule type" value="Genomic_DNA"/>
</dbReference>
<name>A0AAD7DBR7_MYCRO</name>
<protein>
    <submittedName>
        <fullName evidence="2">Uncharacterized protein</fullName>
    </submittedName>
</protein>
<dbReference type="Proteomes" id="UP001221757">
    <property type="component" value="Unassembled WGS sequence"/>
</dbReference>
<gene>
    <name evidence="2" type="ORF">B0H17DRAFT_1135957</name>
</gene>
<accession>A0AAD7DBR7</accession>
<feature type="compositionally biased region" description="Basic and acidic residues" evidence="1">
    <location>
        <begin position="48"/>
        <end position="59"/>
    </location>
</feature>
<reference evidence="2" key="1">
    <citation type="submission" date="2023-03" db="EMBL/GenBank/DDBJ databases">
        <title>Massive genome expansion in bonnet fungi (Mycena s.s.) driven by repeated elements and novel gene families across ecological guilds.</title>
        <authorList>
            <consortium name="Lawrence Berkeley National Laboratory"/>
            <person name="Harder C.B."/>
            <person name="Miyauchi S."/>
            <person name="Viragh M."/>
            <person name="Kuo A."/>
            <person name="Thoen E."/>
            <person name="Andreopoulos B."/>
            <person name="Lu D."/>
            <person name="Skrede I."/>
            <person name="Drula E."/>
            <person name="Henrissat B."/>
            <person name="Morin E."/>
            <person name="Kohler A."/>
            <person name="Barry K."/>
            <person name="LaButti K."/>
            <person name="Morin E."/>
            <person name="Salamov A."/>
            <person name="Lipzen A."/>
            <person name="Mereny Z."/>
            <person name="Hegedus B."/>
            <person name="Baldrian P."/>
            <person name="Stursova M."/>
            <person name="Weitz H."/>
            <person name="Taylor A."/>
            <person name="Grigoriev I.V."/>
            <person name="Nagy L.G."/>
            <person name="Martin F."/>
            <person name="Kauserud H."/>
        </authorList>
    </citation>
    <scope>NUCLEOTIDE SEQUENCE</scope>
    <source>
        <strain evidence="2">CBHHK067</strain>
    </source>
</reference>